<feature type="compositionally biased region" description="Pro residues" evidence="1">
    <location>
        <begin position="34"/>
        <end position="58"/>
    </location>
</feature>
<proteinExistence type="predicted"/>
<keyword evidence="5" id="KW-1185">Reference proteome</keyword>
<evidence type="ECO:0000313" key="5">
    <source>
        <dbReference type="Proteomes" id="UP001564760"/>
    </source>
</evidence>
<dbReference type="Proteomes" id="UP001564760">
    <property type="component" value="Unassembled WGS sequence"/>
</dbReference>
<comment type="caution">
    <text evidence="4">The sequence shown here is derived from an EMBL/GenBank/DDBJ whole genome shotgun (WGS) entry which is preliminary data.</text>
</comment>
<dbReference type="Pfam" id="PF13828">
    <property type="entry name" value="DUF4190"/>
    <property type="match status" value="1"/>
</dbReference>
<organism evidence="4 5">
    <name type="scientific">Mycobacterium servetii</name>
    <dbReference type="NCBI Taxonomy" id="3237418"/>
    <lineage>
        <taxon>Bacteria</taxon>
        <taxon>Bacillati</taxon>
        <taxon>Actinomycetota</taxon>
        <taxon>Actinomycetes</taxon>
        <taxon>Mycobacteriales</taxon>
        <taxon>Mycobacteriaceae</taxon>
        <taxon>Mycobacterium</taxon>
    </lineage>
</organism>
<feature type="transmembrane region" description="Helical" evidence="2">
    <location>
        <begin position="153"/>
        <end position="175"/>
    </location>
</feature>
<dbReference type="InterPro" id="IPR025241">
    <property type="entry name" value="DUF4190"/>
</dbReference>
<evidence type="ECO:0000259" key="3">
    <source>
        <dbReference type="Pfam" id="PF13828"/>
    </source>
</evidence>
<gene>
    <name evidence="4" type="ORF">AB8998_08985</name>
</gene>
<accession>A0ABV4BXV6</accession>
<keyword evidence="2" id="KW-0812">Transmembrane</keyword>
<evidence type="ECO:0000256" key="1">
    <source>
        <dbReference type="SAM" id="MobiDB-lite"/>
    </source>
</evidence>
<protein>
    <submittedName>
        <fullName evidence="4">DUF4190 domain-containing protein</fullName>
    </submittedName>
</protein>
<reference evidence="4 5" key="1">
    <citation type="submission" date="2024-08" db="EMBL/GenBank/DDBJ databases">
        <title>Mycobacterium servetensis sp. nov., a novel rapid-growing mycobacterial species recovered from a human patient in Zaragoza, Spain.</title>
        <authorList>
            <person name="Tristancho-Baro A.I."/>
            <person name="Buenestado-Serrano S."/>
            <person name="Garcia De Viedma D."/>
            <person name="Milagro-Beamonte A."/>
            <person name="Burillo N."/>
            <person name="Sanz S."/>
            <person name="Lopez-Calleja A.I."/>
            <person name="Penas-Utrilla D."/>
            <person name="Guardingo M."/>
            <person name="Garcia M.J."/>
            <person name="Vinuelas-Bayon J."/>
        </authorList>
    </citation>
    <scope>NUCLEOTIDE SEQUENCE [LARGE SCALE GENOMIC DNA]</scope>
    <source>
        <strain evidence="5">HUMS_12744610</strain>
    </source>
</reference>
<feature type="region of interest" description="Disordered" evidence="1">
    <location>
        <begin position="1"/>
        <end position="58"/>
    </location>
</feature>
<evidence type="ECO:0000313" key="4">
    <source>
        <dbReference type="EMBL" id="MEY8015137.1"/>
    </source>
</evidence>
<dbReference type="EMBL" id="JBGEDP010000001">
    <property type="protein sequence ID" value="MEY8015137.1"/>
    <property type="molecule type" value="Genomic_DNA"/>
</dbReference>
<sequence length="180" mass="17994">MTAPGGGFGESAHDDADASRPGGAFAEPTRQGPWEPPGSDYPPPGYPAPYPAPIPPPAPMPGYGQPAPPYPPVPPPPGYGPAPYPGAYPPLPNYRGGYGTFDAARPGTNGLAVASLVSSLTGFLCCFIGPIVGIVLGVVALSQIRQTRQGGQGMAVAGVVIGIGTLLVGVAVAVLNTLAR</sequence>
<feature type="transmembrane region" description="Helical" evidence="2">
    <location>
        <begin position="120"/>
        <end position="141"/>
    </location>
</feature>
<name>A0ABV4BXV6_9MYCO</name>
<evidence type="ECO:0000256" key="2">
    <source>
        <dbReference type="SAM" id="Phobius"/>
    </source>
</evidence>
<feature type="domain" description="DUF4190" evidence="3">
    <location>
        <begin position="111"/>
        <end position="170"/>
    </location>
</feature>
<keyword evidence="2" id="KW-0472">Membrane</keyword>
<keyword evidence="2" id="KW-1133">Transmembrane helix</keyword>
<dbReference type="RefSeq" id="WP_369737558.1">
    <property type="nucleotide sequence ID" value="NZ_JBGEDP010000001.1"/>
</dbReference>